<evidence type="ECO:0000313" key="3">
    <source>
        <dbReference type="Proteomes" id="UP000431264"/>
    </source>
</evidence>
<evidence type="ECO:0000256" key="1">
    <source>
        <dbReference type="SAM" id="Phobius"/>
    </source>
</evidence>
<gene>
    <name evidence="2" type="ORF">GOQ30_14030</name>
</gene>
<evidence type="ECO:0000313" key="2">
    <source>
        <dbReference type="EMBL" id="MVO10288.1"/>
    </source>
</evidence>
<keyword evidence="1" id="KW-0472">Membrane</keyword>
<dbReference type="Proteomes" id="UP000431264">
    <property type="component" value="Unassembled WGS sequence"/>
</dbReference>
<keyword evidence="3" id="KW-1185">Reference proteome</keyword>
<sequence length="234" mass="27288">MRKRKKYYNSKGFLFASLITIFLVSGYFLFSNKTFQYCSNEKYLLGIPDSLPTISIDYNQYREDILEEITIKLNRETCCKTHEFLLKLSTNETVNVTLFNHCKSCPIVCGGRLFTRVLINRDNQVLVNERLIANDSIANYIHEFLKKPDTDYNYAENCLLNWDLTTNKEAIEQAFIGIQKGYQLYYEEIAQKEFGKPICELTKKEIESIKREKSSIYLGVGYRILEPPPPPPIE</sequence>
<organism evidence="2 3">
    <name type="scientific">Flavobacterium profundi</name>
    <dbReference type="NCBI Taxonomy" id="1774945"/>
    <lineage>
        <taxon>Bacteria</taxon>
        <taxon>Pseudomonadati</taxon>
        <taxon>Bacteroidota</taxon>
        <taxon>Flavobacteriia</taxon>
        <taxon>Flavobacteriales</taxon>
        <taxon>Flavobacteriaceae</taxon>
        <taxon>Flavobacterium</taxon>
    </lineage>
</organism>
<keyword evidence="1" id="KW-1133">Transmembrane helix</keyword>
<proteinExistence type="predicted"/>
<comment type="caution">
    <text evidence="2">The sequence shown here is derived from an EMBL/GenBank/DDBJ whole genome shotgun (WGS) entry which is preliminary data.</text>
</comment>
<feature type="transmembrane region" description="Helical" evidence="1">
    <location>
        <begin position="12"/>
        <end position="30"/>
    </location>
</feature>
<dbReference type="EMBL" id="WQLW01000011">
    <property type="protein sequence ID" value="MVO10288.1"/>
    <property type="molecule type" value="Genomic_DNA"/>
</dbReference>
<name>A0A6I4IUC3_9FLAO</name>
<dbReference type="AlphaFoldDB" id="A0A6I4IUC3"/>
<reference evidence="3" key="1">
    <citation type="submission" date="2019-05" db="EMBL/GenBank/DDBJ databases">
        <title>Flavobacterium profundi sp. nov., isolated from a deep-sea seamount.</title>
        <authorList>
            <person name="Zhang D.-C."/>
        </authorList>
    </citation>
    <scope>NUCLEOTIDE SEQUENCE [LARGE SCALE GENOMIC DNA]</scope>
    <source>
        <strain evidence="3">TP390</strain>
    </source>
</reference>
<keyword evidence="1" id="KW-0812">Transmembrane</keyword>
<protein>
    <submittedName>
        <fullName evidence="2">Uncharacterized protein</fullName>
    </submittedName>
</protein>
<accession>A0A6I4IUC3</accession>
<dbReference type="RefSeq" id="WP_140998715.1">
    <property type="nucleotide sequence ID" value="NZ_VDCZ01000011.1"/>
</dbReference>
<dbReference type="OrthoDB" id="1339995at2"/>